<evidence type="ECO:0000313" key="11">
    <source>
        <dbReference type="EMBL" id="TGK96871.1"/>
    </source>
</evidence>
<dbReference type="Proteomes" id="UP000297891">
    <property type="component" value="Unassembled WGS sequence"/>
</dbReference>
<dbReference type="CDD" id="cd00405">
    <property type="entry name" value="PRAI"/>
    <property type="match status" value="1"/>
</dbReference>
<dbReference type="Gene3D" id="3.20.20.70">
    <property type="entry name" value="Aldolase class I"/>
    <property type="match status" value="1"/>
</dbReference>
<dbReference type="OrthoDB" id="9786954at2"/>
<proteinExistence type="inferred from homology"/>
<evidence type="ECO:0000256" key="9">
    <source>
        <dbReference type="HAMAP-Rule" id="MF_00135"/>
    </source>
</evidence>
<comment type="catalytic activity">
    <reaction evidence="1 9">
        <text>N-(5-phospho-beta-D-ribosyl)anthranilate = 1-(2-carboxyphenylamino)-1-deoxy-D-ribulose 5-phosphate</text>
        <dbReference type="Rhea" id="RHEA:21540"/>
        <dbReference type="ChEBI" id="CHEBI:18277"/>
        <dbReference type="ChEBI" id="CHEBI:58613"/>
        <dbReference type="EC" id="5.3.1.24"/>
    </reaction>
</comment>
<keyword evidence="12" id="KW-1185">Reference proteome</keyword>
<dbReference type="InterPro" id="IPR011060">
    <property type="entry name" value="RibuloseP-bd_barrel"/>
</dbReference>
<dbReference type="EMBL" id="RQFP01000001">
    <property type="protein sequence ID" value="TGK96871.1"/>
    <property type="molecule type" value="Genomic_DNA"/>
</dbReference>
<comment type="caution">
    <text evidence="11">The sequence shown here is derived from an EMBL/GenBank/DDBJ whole genome shotgun (WGS) entry which is preliminary data.</text>
</comment>
<comment type="pathway">
    <text evidence="2 9">Amino-acid biosynthesis; L-tryptophan biosynthesis; L-tryptophan from chorismate: step 3/5.</text>
</comment>
<dbReference type="UniPathway" id="UPA00035">
    <property type="reaction ID" value="UER00042"/>
</dbReference>
<dbReference type="AlphaFoldDB" id="A0A2M9XZQ3"/>
<dbReference type="PANTHER" id="PTHR42894">
    <property type="entry name" value="N-(5'-PHOSPHORIBOSYL)ANTHRANILATE ISOMERASE"/>
    <property type="match status" value="1"/>
</dbReference>
<gene>
    <name evidence="9" type="primary">trpF</name>
    <name evidence="11" type="ORF">EHQ30_09860</name>
</gene>
<protein>
    <recommendedName>
        <fullName evidence="4 9">N-(5'-phosphoribosyl)anthranilate isomerase</fullName>
        <shortName evidence="9">PRAI</shortName>
        <ecNumber evidence="3 9">5.3.1.24</ecNumber>
    </recommendedName>
</protein>
<evidence type="ECO:0000256" key="1">
    <source>
        <dbReference type="ARBA" id="ARBA00001164"/>
    </source>
</evidence>
<dbReference type="SUPFAM" id="SSF51366">
    <property type="entry name" value="Ribulose-phoshate binding barrel"/>
    <property type="match status" value="1"/>
</dbReference>
<dbReference type="GO" id="GO:0004640">
    <property type="term" value="F:phosphoribosylanthranilate isomerase activity"/>
    <property type="evidence" value="ECO:0007669"/>
    <property type="project" value="UniProtKB-UniRule"/>
</dbReference>
<keyword evidence="8 9" id="KW-0413">Isomerase</keyword>
<evidence type="ECO:0000256" key="5">
    <source>
        <dbReference type="ARBA" id="ARBA00022605"/>
    </source>
</evidence>
<evidence type="ECO:0000256" key="3">
    <source>
        <dbReference type="ARBA" id="ARBA00012572"/>
    </source>
</evidence>
<dbReference type="InterPro" id="IPR013785">
    <property type="entry name" value="Aldolase_TIM"/>
</dbReference>
<evidence type="ECO:0000313" key="12">
    <source>
        <dbReference type="Proteomes" id="UP000297891"/>
    </source>
</evidence>
<dbReference type="Pfam" id="PF00697">
    <property type="entry name" value="PRAI"/>
    <property type="match status" value="1"/>
</dbReference>
<evidence type="ECO:0000256" key="6">
    <source>
        <dbReference type="ARBA" id="ARBA00022822"/>
    </source>
</evidence>
<dbReference type="GO" id="GO:0000162">
    <property type="term" value="P:L-tryptophan biosynthetic process"/>
    <property type="evidence" value="ECO:0007669"/>
    <property type="project" value="UniProtKB-UniRule"/>
</dbReference>
<dbReference type="InterPro" id="IPR044643">
    <property type="entry name" value="TrpF_fam"/>
</dbReference>
<dbReference type="RefSeq" id="WP_100791310.1">
    <property type="nucleotide sequence ID" value="NZ_NPDQ01000006.1"/>
</dbReference>
<evidence type="ECO:0000256" key="7">
    <source>
        <dbReference type="ARBA" id="ARBA00023141"/>
    </source>
</evidence>
<evidence type="ECO:0000259" key="10">
    <source>
        <dbReference type="Pfam" id="PF00697"/>
    </source>
</evidence>
<dbReference type="HAMAP" id="MF_00135">
    <property type="entry name" value="PRAI"/>
    <property type="match status" value="1"/>
</dbReference>
<keyword evidence="6 9" id="KW-0822">Tryptophan biosynthesis</keyword>
<sequence>MGTGYKIKICGIKDLATLELCVDLQVDLVGLNFSPRSPRQIDEETAKSLLKLRSKPGFPKLVFLFFENSVSEIQNLTERYNPDLIQLIRGDKFLTQELWTNFTEKKTLLPAIRIQEKVISDDDLEPKSDLVILDSYNKDFGGGTGHSFPWEYVTSVKRPFLLAGGITPQNVKTALETVHPYGIDVASGVETDGKKDPKKIRELVQNVRTI</sequence>
<evidence type="ECO:0000256" key="2">
    <source>
        <dbReference type="ARBA" id="ARBA00004664"/>
    </source>
</evidence>
<accession>A0A2M9XZQ3</accession>
<reference evidence="11" key="1">
    <citation type="journal article" date="2019" name="PLoS Negl. Trop. Dis.">
        <title>Revisiting the worldwide diversity of Leptospira species in the environment.</title>
        <authorList>
            <person name="Vincent A.T."/>
            <person name="Schiettekatte O."/>
            <person name="Bourhy P."/>
            <person name="Veyrier F.J."/>
            <person name="Picardeau M."/>
        </authorList>
    </citation>
    <scope>NUCLEOTIDE SEQUENCE [LARGE SCALE GENOMIC DNA]</scope>
    <source>
        <strain evidence="11">201800277</strain>
    </source>
</reference>
<comment type="similarity">
    <text evidence="9">Belongs to the TrpF family.</text>
</comment>
<dbReference type="InterPro" id="IPR001240">
    <property type="entry name" value="PRAI_dom"/>
</dbReference>
<dbReference type="PANTHER" id="PTHR42894:SF1">
    <property type="entry name" value="N-(5'-PHOSPHORIBOSYL)ANTHRANILATE ISOMERASE"/>
    <property type="match status" value="1"/>
</dbReference>
<feature type="domain" description="N-(5'phosphoribosyl) anthranilate isomerase (PRAI)" evidence="10">
    <location>
        <begin position="7"/>
        <end position="206"/>
    </location>
</feature>
<evidence type="ECO:0000256" key="4">
    <source>
        <dbReference type="ARBA" id="ARBA00022272"/>
    </source>
</evidence>
<keyword evidence="7 9" id="KW-0057">Aromatic amino acid biosynthesis</keyword>
<organism evidence="11 12">
    <name type="scientific">Leptospira brenneri</name>
    <dbReference type="NCBI Taxonomy" id="2023182"/>
    <lineage>
        <taxon>Bacteria</taxon>
        <taxon>Pseudomonadati</taxon>
        <taxon>Spirochaetota</taxon>
        <taxon>Spirochaetia</taxon>
        <taxon>Leptospirales</taxon>
        <taxon>Leptospiraceae</taxon>
        <taxon>Leptospira</taxon>
    </lineage>
</organism>
<evidence type="ECO:0000256" key="8">
    <source>
        <dbReference type="ARBA" id="ARBA00023235"/>
    </source>
</evidence>
<dbReference type="EC" id="5.3.1.24" evidence="3 9"/>
<name>A0A2M9XZQ3_9LEPT</name>
<keyword evidence="5 9" id="KW-0028">Amino-acid biosynthesis</keyword>